<dbReference type="GO" id="GO:0043161">
    <property type="term" value="P:proteasome-mediated ubiquitin-dependent protein catabolic process"/>
    <property type="evidence" value="ECO:0007669"/>
    <property type="project" value="UniProtKB-ARBA"/>
</dbReference>
<keyword evidence="8" id="KW-0862">Zinc</keyword>
<dbReference type="EC" id="2.3.2.27" evidence="3"/>
<dbReference type="Proteomes" id="UP000734854">
    <property type="component" value="Unassembled WGS sequence"/>
</dbReference>
<feature type="domain" description="RING-type" evidence="11">
    <location>
        <begin position="670"/>
        <end position="711"/>
    </location>
</feature>
<dbReference type="SUPFAM" id="SSF57850">
    <property type="entry name" value="RING/U-box"/>
    <property type="match status" value="1"/>
</dbReference>
<dbReference type="GO" id="GO:0008270">
    <property type="term" value="F:zinc ion binding"/>
    <property type="evidence" value="ECO:0007669"/>
    <property type="project" value="UniProtKB-KW"/>
</dbReference>
<evidence type="ECO:0000256" key="4">
    <source>
        <dbReference type="ARBA" id="ARBA00022679"/>
    </source>
</evidence>
<evidence type="ECO:0000256" key="7">
    <source>
        <dbReference type="ARBA" id="ARBA00022786"/>
    </source>
</evidence>
<name>A0A8J5I436_ZINOF</name>
<feature type="region of interest" description="Disordered" evidence="10">
    <location>
        <begin position="195"/>
        <end position="250"/>
    </location>
</feature>
<feature type="compositionally biased region" description="Polar residues" evidence="10">
    <location>
        <begin position="234"/>
        <end position="250"/>
    </location>
</feature>
<keyword evidence="6 9" id="KW-0863">Zinc-finger</keyword>
<dbReference type="InterPro" id="IPR013083">
    <property type="entry name" value="Znf_RING/FYVE/PHD"/>
</dbReference>
<feature type="compositionally biased region" description="Basic and acidic residues" evidence="10">
    <location>
        <begin position="210"/>
        <end position="225"/>
    </location>
</feature>
<evidence type="ECO:0000313" key="12">
    <source>
        <dbReference type="EMBL" id="KAG6536691.1"/>
    </source>
</evidence>
<dbReference type="GO" id="GO:0010228">
    <property type="term" value="P:vegetative to reproductive phase transition of meristem"/>
    <property type="evidence" value="ECO:0007669"/>
    <property type="project" value="UniProtKB-ARBA"/>
</dbReference>
<organism evidence="12 13">
    <name type="scientific">Zingiber officinale</name>
    <name type="common">Ginger</name>
    <name type="synonym">Amomum zingiber</name>
    <dbReference type="NCBI Taxonomy" id="94328"/>
    <lineage>
        <taxon>Eukaryota</taxon>
        <taxon>Viridiplantae</taxon>
        <taxon>Streptophyta</taxon>
        <taxon>Embryophyta</taxon>
        <taxon>Tracheophyta</taxon>
        <taxon>Spermatophyta</taxon>
        <taxon>Magnoliopsida</taxon>
        <taxon>Liliopsida</taxon>
        <taxon>Zingiberales</taxon>
        <taxon>Zingiberaceae</taxon>
        <taxon>Zingiber</taxon>
    </lineage>
</organism>
<comment type="catalytic activity">
    <reaction evidence="1">
        <text>S-ubiquitinyl-[E2 ubiquitin-conjugating enzyme]-L-cysteine + [acceptor protein]-L-lysine = [E2 ubiquitin-conjugating enzyme]-L-cysteine + N(6)-ubiquitinyl-[acceptor protein]-L-lysine.</text>
        <dbReference type="EC" id="2.3.2.27"/>
    </reaction>
</comment>
<keyword evidence="7" id="KW-0833">Ubl conjugation pathway</keyword>
<reference evidence="12 13" key="1">
    <citation type="submission" date="2020-08" db="EMBL/GenBank/DDBJ databases">
        <title>Plant Genome Project.</title>
        <authorList>
            <person name="Zhang R.-G."/>
        </authorList>
    </citation>
    <scope>NUCLEOTIDE SEQUENCE [LARGE SCALE GENOMIC DNA]</scope>
    <source>
        <tissue evidence="12">Rhizome</tissue>
    </source>
</reference>
<dbReference type="PANTHER" id="PTHR22937">
    <property type="entry name" value="E3 UBIQUITIN-PROTEIN LIGASE RNF165"/>
    <property type="match status" value="1"/>
</dbReference>
<dbReference type="InterPro" id="IPR045191">
    <property type="entry name" value="MBR1/2-like"/>
</dbReference>
<proteinExistence type="predicted"/>
<evidence type="ECO:0000256" key="5">
    <source>
        <dbReference type="ARBA" id="ARBA00022723"/>
    </source>
</evidence>
<feature type="region of interest" description="Disordered" evidence="10">
    <location>
        <begin position="302"/>
        <end position="332"/>
    </location>
</feature>
<evidence type="ECO:0000256" key="9">
    <source>
        <dbReference type="PROSITE-ProRule" id="PRU00175"/>
    </source>
</evidence>
<dbReference type="EMBL" id="JACMSC010000001">
    <property type="protein sequence ID" value="KAG6536691.1"/>
    <property type="molecule type" value="Genomic_DNA"/>
</dbReference>
<dbReference type="FunFam" id="3.30.40.10:FF:000309">
    <property type="entry name" value="E3 ubiquitin-protein ligase MBR2"/>
    <property type="match status" value="1"/>
</dbReference>
<feature type="region of interest" description="Disordered" evidence="10">
    <location>
        <begin position="1"/>
        <end position="26"/>
    </location>
</feature>
<feature type="compositionally biased region" description="Low complexity" evidence="10">
    <location>
        <begin position="70"/>
        <end position="87"/>
    </location>
</feature>
<evidence type="ECO:0000256" key="8">
    <source>
        <dbReference type="ARBA" id="ARBA00022833"/>
    </source>
</evidence>
<evidence type="ECO:0000313" key="13">
    <source>
        <dbReference type="Proteomes" id="UP000734854"/>
    </source>
</evidence>
<feature type="region of interest" description="Disordered" evidence="10">
    <location>
        <begin position="70"/>
        <end position="96"/>
    </location>
</feature>
<comment type="pathway">
    <text evidence="2">Protein modification; protein ubiquitination.</text>
</comment>
<evidence type="ECO:0000259" key="11">
    <source>
        <dbReference type="PROSITE" id="PS50089"/>
    </source>
</evidence>
<keyword evidence="5" id="KW-0479">Metal-binding</keyword>
<evidence type="ECO:0000256" key="6">
    <source>
        <dbReference type="ARBA" id="ARBA00022771"/>
    </source>
</evidence>
<gene>
    <name evidence="12" type="ORF">ZIOFF_001751</name>
</gene>
<accession>A0A8J5I436</accession>
<dbReference type="InterPro" id="IPR001841">
    <property type="entry name" value="Znf_RING"/>
</dbReference>
<evidence type="ECO:0000256" key="2">
    <source>
        <dbReference type="ARBA" id="ARBA00004906"/>
    </source>
</evidence>
<protein>
    <recommendedName>
        <fullName evidence="3">RING-type E3 ubiquitin transferase</fullName>
        <ecNumber evidence="3">2.3.2.27</ecNumber>
    </recommendedName>
</protein>
<sequence>MPDQKNFAPPYDNSFEFEPGSSSSNSMNQQVLWNNMLFNPTEVQSMTGRITASGVINIPCLNMANQDDAQSSIWGSRGSSSSSQHHQQGIHEENKWEHGWAPSTTVTSRGGPRIEDNHSYGSPMLSLDTVSRSLNVAQVDGIQSFSQNNPWFNNSHQNRDITASQVGLGNNLSESTFSQPPYMLGFLDGESVSMPIDLSSGESSENVGLLREDDDRPENSLDGRRISCKRKNSEGSAGQSSVSGNASTSQQRDSSLLYSHIYNPVTTNISSSAGYPSIPLPPEEYPITLGAIARGVASDCYPSASAAGHAGTSRRNHRVRNNPALPHPNSWSVNTIRQPDSWLYNQPPLNISQNQSLEPTQILTPTSSQNQPLMPIVSGLPQIVYHVPWSGPSNSRIGTSSGSFSAEDRIVAATETSQSSNMPVLSNLELVPATSVRHMPQHRTNRSLGGRSVNMATNSQAGTSSGLYPTLASSWVPHQNPTQFPPLTEATYPSLFPPGSSESGGQGTNFPPLHSAHSFSSHEVAQIRASLRGPPPMSHARSPNLLRRRNHGLLGAPISLRSLTAAGEDRSRMLSEIRHALESLRRGDGLRFEDVFILDQTLILAGSDFHDRHRDMRLDVDNMSYEELLALEERIGNVCTGLTEEKVIKCLKQRKHSSTTLGNTMEHEPCCICQEEYVEGDGLGILDCGHDFHTACIKQWLMHKNLCPICKNTALHTCYQTQSGRILLE</sequence>
<evidence type="ECO:0000256" key="10">
    <source>
        <dbReference type="SAM" id="MobiDB-lite"/>
    </source>
</evidence>
<dbReference type="PANTHER" id="PTHR22937:SF224">
    <property type="entry name" value="E3 UBIQUITIN-PROTEIN LIGASE MBR1-RELATED"/>
    <property type="match status" value="1"/>
</dbReference>
<keyword evidence="4" id="KW-0808">Transferase</keyword>
<dbReference type="Pfam" id="PF13639">
    <property type="entry name" value="zf-RING_2"/>
    <property type="match status" value="1"/>
</dbReference>
<dbReference type="GO" id="GO:0061630">
    <property type="term" value="F:ubiquitin protein ligase activity"/>
    <property type="evidence" value="ECO:0007669"/>
    <property type="project" value="UniProtKB-EC"/>
</dbReference>
<evidence type="ECO:0000256" key="1">
    <source>
        <dbReference type="ARBA" id="ARBA00000900"/>
    </source>
</evidence>
<dbReference type="AlphaFoldDB" id="A0A8J5I436"/>
<evidence type="ECO:0000256" key="3">
    <source>
        <dbReference type="ARBA" id="ARBA00012483"/>
    </source>
</evidence>
<dbReference type="SMART" id="SM00184">
    <property type="entry name" value="RING"/>
    <property type="match status" value="1"/>
</dbReference>
<comment type="caution">
    <text evidence="12">The sequence shown here is derived from an EMBL/GenBank/DDBJ whole genome shotgun (WGS) entry which is preliminary data.</text>
</comment>
<dbReference type="Gene3D" id="3.30.40.10">
    <property type="entry name" value="Zinc/RING finger domain, C3HC4 (zinc finger)"/>
    <property type="match status" value="1"/>
</dbReference>
<dbReference type="PROSITE" id="PS50089">
    <property type="entry name" value="ZF_RING_2"/>
    <property type="match status" value="1"/>
</dbReference>
<keyword evidence="13" id="KW-1185">Reference proteome</keyword>